<dbReference type="GO" id="GO:0006281">
    <property type="term" value="P:DNA repair"/>
    <property type="evidence" value="ECO:0007669"/>
    <property type="project" value="TreeGrafter"/>
</dbReference>
<evidence type="ECO:0000259" key="8">
    <source>
        <dbReference type="PROSITE" id="PS50290"/>
    </source>
</evidence>
<dbReference type="Gene3D" id="3.30.1010.10">
    <property type="entry name" value="Phosphatidylinositol 3-kinase Catalytic Subunit, Chain A, domain 4"/>
    <property type="match status" value="1"/>
</dbReference>
<dbReference type="Pfam" id="PF23593">
    <property type="entry name" value="HEAT_ATR"/>
    <property type="match status" value="1"/>
</dbReference>
<dbReference type="PANTHER" id="PTHR11139:SF125">
    <property type="entry name" value="SERINE_THREONINE-PROTEIN KINASE MEC1"/>
    <property type="match status" value="1"/>
</dbReference>
<dbReference type="GO" id="GO:0004674">
    <property type="term" value="F:protein serine/threonine kinase activity"/>
    <property type="evidence" value="ECO:0007669"/>
    <property type="project" value="UniProtKB-EC"/>
</dbReference>
<evidence type="ECO:0000259" key="9">
    <source>
        <dbReference type="PROSITE" id="PS51189"/>
    </source>
</evidence>
<dbReference type="GO" id="GO:0005524">
    <property type="term" value="F:ATP binding"/>
    <property type="evidence" value="ECO:0007669"/>
    <property type="project" value="UniProtKB-KW"/>
</dbReference>
<evidence type="ECO:0000256" key="6">
    <source>
        <dbReference type="ARBA" id="ARBA00047899"/>
    </source>
</evidence>
<organism evidence="11">
    <name type="scientific">Lichtheimia ramosa</name>
    <dbReference type="NCBI Taxonomy" id="688394"/>
    <lineage>
        <taxon>Eukaryota</taxon>
        <taxon>Fungi</taxon>
        <taxon>Fungi incertae sedis</taxon>
        <taxon>Mucoromycota</taxon>
        <taxon>Mucoromycotina</taxon>
        <taxon>Mucoromycetes</taxon>
        <taxon>Mucorales</taxon>
        <taxon>Lichtheimiaceae</taxon>
        <taxon>Lichtheimia</taxon>
    </lineage>
</organism>
<dbReference type="GO" id="GO:0005634">
    <property type="term" value="C:nucleus"/>
    <property type="evidence" value="ECO:0007669"/>
    <property type="project" value="TreeGrafter"/>
</dbReference>
<dbReference type="InterPro" id="IPR014009">
    <property type="entry name" value="PIK_FAT"/>
</dbReference>
<dbReference type="InterPro" id="IPR011009">
    <property type="entry name" value="Kinase-like_dom_sf"/>
</dbReference>
<dbReference type="PROSITE" id="PS51189">
    <property type="entry name" value="FAT"/>
    <property type="match status" value="1"/>
</dbReference>
<dbReference type="InterPro" id="IPR036940">
    <property type="entry name" value="PI3/4_kinase_cat_sf"/>
</dbReference>
<dbReference type="EC" id="2.7.11.1" evidence="1"/>
<evidence type="ECO:0000256" key="1">
    <source>
        <dbReference type="ARBA" id="ARBA00012513"/>
    </source>
</evidence>
<feature type="domain" description="FAT" evidence="9">
    <location>
        <begin position="1"/>
        <end position="65"/>
    </location>
</feature>
<evidence type="ECO:0000256" key="5">
    <source>
        <dbReference type="ARBA" id="ARBA00022840"/>
    </source>
</evidence>
<evidence type="ECO:0000256" key="4">
    <source>
        <dbReference type="ARBA" id="ARBA00022777"/>
    </source>
</evidence>
<keyword evidence="2" id="KW-0808">Transferase</keyword>
<comment type="catalytic activity">
    <reaction evidence="7">
        <text>L-seryl-[protein] + ATP = O-phospho-L-seryl-[protein] + ADP + H(+)</text>
        <dbReference type="Rhea" id="RHEA:17989"/>
        <dbReference type="Rhea" id="RHEA-COMP:9863"/>
        <dbReference type="Rhea" id="RHEA-COMP:11604"/>
        <dbReference type="ChEBI" id="CHEBI:15378"/>
        <dbReference type="ChEBI" id="CHEBI:29999"/>
        <dbReference type="ChEBI" id="CHEBI:30616"/>
        <dbReference type="ChEBI" id="CHEBI:83421"/>
        <dbReference type="ChEBI" id="CHEBI:456216"/>
        <dbReference type="EC" id="2.7.11.1"/>
    </reaction>
</comment>
<dbReference type="GO" id="GO:0005694">
    <property type="term" value="C:chromosome"/>
    <property type="evidence" value="ECO:0007669"/>
    <property type="project" value="TreeGrafter"/>
</dbReference>
<dbReference type="InterPro" id="IPR003152">
    <property type="entry name" value="FATC_dom"/>
</dbReference>
<dbReference type="PROSITE" id="PS51190">
    <property type="entry name" value="FATC"/>
    <property type="match status" value="1"/>
</dbReference>
<dbReference type="EMBL" id="LK023335">
    <property type="protein sequence ID" value="CDS09666.1"/>
    <property type="molecule type" value="Genomic_DNA"/>
</dbReference>
<dbReference type="SMART" id="SM01343">
    <property type="entry name" value="FATC"/>
    <property type="match status" value="1"/>
</dbReference>
<evidence type="ECO:0000259" key="10">
    <source>
        <dbReference type="PROSITE" id="PS51190"/>
    </source>
</evidence>
<comment type="catalytic activity">
    <reaction evidence="6">
        <text>L-threonyl-[protein] + ATP = O-phospho-L-threonyl-[protein] + ADP + H(+)</text>
        <dbReference type="Rhea" id="RHEA:46608"/>
        <dbReference type="Rhea" id="RHEA-COMP:11060"/>
        <dbReference type="Rhea" id="RHEA-COMP:11605"/>
        <dbReference type="ChEBI" id="CHEBI:15378"/>
        <dbReference type="ChEBI" id="CHEBI:30013"/>
        <dbReference type="ChEBI" id="CHEBI:30616"/>
        <dbReference type="ChEBI" id="CHEBI:61977"/>
        <dbReference type="ChEBI" id="CHEBI:456216"/>
        <dbReference type="EC" id="2.7.11.1"/>
    </reaction>
</comment>
<dbReference type="InterPro" id="IPR018936">
    <property type="entry name" value="PI3/4_kinase_CS"/>
</dbReference>
<keyword evidence="4" id="KW-0418">Kinase</keyword>
<accession>A0A077WQ20</accession>
<protein>
    <recommendedName>
        <fullName evidence="1">non-specific serine/threonine protein kinase</fullName>
        <ecNumber evidence="1">2.7.11.1</ecNumber>
    </recommendedName>
</protein>
<dbReference type="PROSITE" id="PS50290">
    <property type="entry name" value="PI3_4_KINASE_3"/>
    <property type="match status" value="1"/>
</dbReference>
<dbReference type="InterPro" id="IPR050517">
    <property type="entry name" value="DDR_Repair_Kinase"/>
</dbReference>
<proteinExistence type="predicted"/>
<feature type="domain" description="PI3K/PI4K catalytic" evidence="8">
    <location>
        <begin position="171"/>
        <end position="485"/>
    </location>
</feature>
<reference evidence="11" key="1">
    <citation type="journal article" date="2014" name="Genome Announc.">
        <title>De novo whole-genome sequence and genome annotation of Lichtheimia ramosa.</title>
        <authorList>
            <person name="Linde J."/>
            <person name="Schwartze V."/>
            <person name="Binder U."/>
            <person name="Lass-Florl C."/>
            <person name="Voigt K."/>
            <person name="Horn F."/>
        </authorList>
    </citation>
    <scope>NUCLEOTIDE SEQUENCE</scope>
    <source>
        <strain evidence="11">JMRC FSU:6197</strain>
    </source>
</reference>
<dbReference type="Pfam" id="PF02260">
    <property type="entry name" value="FATC"/>
    <property type="match status" value="1"/>
</dbReference>
<dbReference type="Gene3D" id="1.10.1070.11">
    <property type="entry name" value="Phosphatidylinositol 3-/4-kinase, catalytic domain"/>
    <property type="match status" value="1"/>
</dbReference>
<dbReference type="PROSITE" id="PS00916">
    <property type="entry name" value="PI3_4_KINASE_2"/>
    <property type="match status" value="1"/>
</dbReference>
<gene>
    <name evidence="11" type="ORF">LRAMOSA02343</name>
</gene>
<dbReference type="SMART" id="SM00146">
    <property type="entry name" value="PI3Kc"/>
    <property type="match status" value="1"/>
</dbReference>
<dbReference type="AlphaFoldDB" id="A0A077WQ20"/>
<dbReference type="InterPro" id="IPR057564">
    <property type="entry name" value="HEAT_ATR"/>
</dbReference>
<dbReference type="CDD" id="cd00892">
    <property type="entry name" value="PIKKc_ATR"/>
    <property type="match status" value="1"/>
</dbReference>
<dbReference type="InterPro" id="IPR000403">
    <property type="entry name" value="PI3/4_kinase_cat_dom"/>
</dbReference>
<dbReference type="SUPFAM" id="SSF56112">
    <property type="entry name" value="Protein kinase-like (PK-like)"/>
    <property type="match status" value="1"/>
</dbReference>
<evidence type="ECO:0000256" key="3">
    <source>
        <dbReference type="ARBA" id="ARBA00022741"/>
    </source>
</evidence>
<dbReference type="GO" id="GO:0000077">
    <property type="term" value="P:DNA damage checkpoint signaling"/>
    <property type="evidence" value="ECO:0007669"/>
    <property type="project" value="TreeGrafter"/>
</dbReference>
<dbReference type="Pfam" id="PF00454">
    <property type="entry name" value="PI3_PI4_kinase"/>
    <property type="match status" value="1"/>
</dbReference>
<evidence type="ECO:0000256" key="2">
    <source>
        <dbReference type="ARBA" id="ARBA00022679"/>
    </source>
</evidence>
<dbReference type="OrthoDB" id="381190at2759"/>
<feature type="domain" description="FATC" evidence="10">
    <location>
        <begin position="472"/>
        <end position="504"/>
    </location>
</feature>
<evidence type="ECO:0000313" key="11">
    <source>
        <dbReference type="EMBL" id="CDS09666.1"/>
    </source>
</evidence>
<dbReference type="PANTHER" id="PTHR11139">
    <property type="entry name" value="ATAXIA TELANGIECTASIA MUTATED ATM -RELATED"/>
    <property type="match status" value="1"/>
</dbReference>
<keyword evidence="3" id="KW-0547">Nucleotide-binding</keyword>
<evidence type="ECO:0000256" key="7">
    <source>
        <dbReference type="ARBA" id="ARBA00048679"/>
    </source>
</evidence>
<keyword evidence="5" id="KW-0067">ATP-binding</keyword>
<sequence>MIIGLLRERIPRIEAYKFCLVLPRLVSRLSHEKADTGEILASIISKVFTAYPSSTIWALQPPQESTNDTMRSRASMIISKASTMYKPGSKIPTIIRHAQDFMAPFKELAFYQSGRDFDRMSIKTFPKLAKMRNLEICIPTQKAMIPALPESEDAATDYNPYAEDLPRIDGFVDRIDIMRSLQRPKKISMIGTDGNTYTFLCKTRDDLRKDARLMEFSHMINRFLRHDSDARQRALYIRTFGVIPLGEQWGLIEWIHNLSPLKVAVGSMLAKDGIDIRKIHMLAKSQLESATTPEAKYRVFVDVILKKCPAVFHRWFLHVFPDPNQWFASRCRYIKTLAVMSIVGYILGLGDRHAENILFDSSNGDCVHVDVNMLFDKGQLLNVPEIVPFRLTHNLVDGMGILGYEGMFRKTCEVTLSVLRHNKIQLLSVFETLLYDPIVEWKRSKQSIQAEAKRNMKEISQKINGAEDKASHGMSIKEQVQMLITEASDNTKLAQMFVGWAPFI</sequence>
<name>A0A077WQ20_9FUNG</name>
<dbReference type="GO" id="GO:0000723">
    <property type="term" value="P:telomere maintenance"/>
    <property type="evidence" value="ECO:0007669"/>
    <property type="project" value="TreeGrafter"/>
</dbReference>